<reference evidence="1 2" key="1">
    <citation type="submission" date="2020-07" db="EMBL/GenBank/DDBJ databases">
        <title>A new beta-1,3-glucan-decomposing anaerobic bacterium isolated from anoxic soil subjected to biological soil disinfestation.</title>
        <authorList>
            <person name="Ueki A."/>
            <person name="Tonouchi A."/>
        </authorList>
    </citation>
    <scope>NUCLEOTIDE SEQUENCE [LARGE SCALE GENOMIC DNA]</scope>
    <source>
        <strain evidence="1 2">TW1</strain>
    </source>
</reference>
<accession>A0A6V8SL23</accession>
<dbReference type="EMBL" id="BLZR01000001">
    <property type="protein sequence ID" value="GFP77466.1"/>
    <property type="molecule type" value="Genomic_DNA"/>
</dbReference>
<gene>
    <name evidence="1" type="ORF">bsdtw1_03594</name>
</gene>
<evidence type="ECO:0000313" key="2">
    <source>
        <dbReference type="Proteomes" id="UP000580568"/>
    </source>
</evidence>
<sequence>MDINVTINYPKDLDALTDKAIDIMSDILIKKLNIKEVEKLIDILKDDSLKISL</sequence>
<evidence type="ECO:0000313" key="1">
    <source>
        <dbReference type="EMBL" id="GFP77466.1"/>
    </source>
</evidence>
<name>A0A6V8SL23_9CLOT</name>
<dbReference type="AlphaFoldDB" id="A0A6V8SL23"/>
<dbReference type="Proteomes" id="UP000580568">
    <property type="component" value="Unassembled WGS sequence"/>
</dbReference>
<keyword evidence="2" id="KW-1185">Reference proteome</keyword>
<organism evidence="1 2">
    <name type="scientific">Clostridium fungisolvens</name>
    <dbReference type="NCBI Taxonomy" id="1604897"/>
    <lineage>
        <taxon>Bacteria</taxon>
        <taxon>Bacillati</taxon>
        <taxon>Bacillota</taxon>
        <taxon>Clostridia</taxon>
        <taxon>Eubacteriales</taxon>
        <taxon>Clostridiaceae</taxon>
        <taxon>Clostridium</taxon>
    </lineage>
</organism>
<proteinExistence type="predicted"/>
<comment type="caution">
    <text evidence="1">The sequence shown here is derived from an EMBL/GenBank/DDBJ whole genome shotgun (WGS) entry which is preliminary data.</text>
</comment>
<protein>
    <submittedName>
        <fullName evidence="1">Uncharacterized protein</fullName>
    </submittedName>
</protein>
<dbReference type="RefSeq" id="WP_183278836.1">
    <property type="nucleotide sequence ID" value="NZ_BLZR01000001.1"/>
</dbReference>